<reference evidence="2" key="1">
    <citation type="submission" date="2020-05" db="EMBL/GenBank/DDBJ databases">
        <title>High-Quality Genomes of Partial-Nitritation/Anammox System by Hierarchical Clustering Based Hybrid Assembly.</title>
        <authorList>
            <person name="Liu L."/>
            <person name="Wang Y."/>
            <person name="Che Y."/>
            <person name="Chen Y."/>
            <person name="Xia Y."/>
            <person name="Luo R."/>
            <person name="Cheng S.H."/>
            <person name="Zheng C."/>
            <person name="Zhang T."/>
        </authorList>
    </citation>
    <scope>NUCLEOTIDE SEQUENCE</scope>
    <source>
        <strain evidence="2">H1_PAT1</strain>
    </source>
</reference>
<name>A0A928TX96_UNCKA</name>
<accession>A0A928TX96</accession>
<feature type="domain" description="GerMN" evidence="1">
    <location>
        <begin position="217"/>
        <end position="308"/>
    </location>
</feature>
<evidence type="ECO:0000313" key="2">
    <source>
        <dbReference type="EMBL" id="MBE7525448.1"/>
    </source>
</evidence>
<comment type="caution">
    <text evidence="2">The sequence shown here is derived from an EMBL/GenBank/DDBJ whole genome shotgun (WGS) entry which is preliminary data.</text>
</comment>
<evidence type="ECO:0000259" key="1">
    <source>
        <dbReference type="SMART" id="SM00909"/>
    </source>
</evidence>
<protein>
    <submittedName>
        <fullName evidence="2">GerMN domain-containing protein</fullName>
    </submittedName>
</protein>
<dbReference type="InterPro" id="IPR018911">
    <property type="entry name" value="Gmad2_Ig-like_dom"/>
</dbReference>
<gene>
    <name evidence="2" type="ORF">HS096_03625</name>
</gene>
<dbReference type="Pfam" id="PF10646">
    <property type="entry name" value="Germane"/>
    <property type="match status" value="1"/>
</dbReference>
<dbReference type="EMBL" id="JABTTY010000001">
    <property type="protein sequence ID" value="MBE7525448.1"/>
    <property type="molecule type" value="Genomic_DNA"/>
</dbReference>
<dbReference type="Pfam" id="PF10648">
    <property type="entry name" value="Gmad2"/>
    <property type="match status" value="1"/>
</dbReference>
<dbReference type="InterPro" id="IPR019606">
    <property type="entry name" value="GerMN"/>
</dbReference>
<proteinExistence type="predicted"/>
<dbReference type="AlphaFoldDB" id="A0A928TX96"/>
<evidence type="ECO:0000313" key="3">
    <source>
        <dbReference type="Proteomes" id="UP000710385"/>
    </source>
</evidence>
<dbReference type="Proteomes" id="UP000710385">
    <property type="component" value="Unassembled WGS sequence"/>
</dbReference>
<dbReference type="PROSITE" id="PS51257">
    <property type="entry name" value="PROKAR_LIPOPROTEIN"/>
    <property type="match status" value="1"/>
</dbReference>
<sequence length="310" mass="33986">MKRMAILCTGILLLGAGCLRTTIGELRGVKKYQLPPVSEYAFQDSFLPEEEPTTSSDILPLLPEDPNVQPGEIASESQNVIVSSVIAHSELPNPFVLLGRARAFENVVYWRIRDARRLVLASGQAITNAPDAGRFGAFRIRAFIDTLPETDGGTVEVFTRSPRDGSEQDTVNIPVTLSREVTMLKAYFSNIEKDPGAERCEQVYPVTRRVYRTQNAAEAAALELLKGPTALERGTGSRTSLLPGTALRSIVLKEGVLTADFSRDIVFALAGSCNIQALRAQIEQTFLQFPTVQVVHILVEGENLDKLFNP</sequence>
<dbReference type="SMART" id="SM00909">
    <property type="entry name" value="Germane"/>
    <property type="match status" value="1"/>
</dbReference>
<organism evidence="2 3">
    <name type="scientific">candidate division WWE3 bacterium</name>
    <dbReference type="NCBI Taxonomy" id="2053526"/>
    <lineage>
        <taxon>Bacteria</taxon>
        <taxon>Katanobacteria</taxon>
    </lineage>
</organism>